<dbReference type="SMART" id="SM01090">
    <property type="entry name" value="Copper-fist"/>
    <property type="match status" value="1"/>
</dbReference>
<evidence type="ECO:0000256" key="4">
    <source>
        <dbReference type="ARBA" id="ARBA00023008"/>
    </source>
</evidence>
<dbReference type="PANTHER" id="PTHR28088:SF7">
    <property type="entry name" value="METAL-BINDING ACTIVATOR 1"/>
    <property type="match status" value="1"/>
</dbReference>
<dbReference type="InterPro" id="IPR036395">
    <property type="entry name" value="Cu_fist_DNA-bd_dom_sf"/>
</dbReference>
<evidence type="ECO:0000256" key="6">
    <source>
        <dbReference type="ARBA" id="ARBA00023163"/>
    </source>
</evidence>
<keyword evidence="6" id="KW-0804">Transcription</keyword>
<dbReference type="Proteomes" id="UP000422736">
    <property type="component" value="Chromosome 4"/>
</dbReference>
<reference evidence="10 11" key="1">
    <citation type="submission" date="2016-03" db="EMBL/GenBank/DDBJ databases">
        <title>How can Kluyveromyces marxianus grow so fast - potential evolutionary course in Saccharomyces Complex revealed by comparative genomics.</title>
        <authorList>
            <person name="Mo W."/>
            <person name="Lu W."/>
            <person name="Yang X."/>
            <person name="Qi J."/>
            <person name="Lv H."/>
        </authorList>
    </citation>
    <scope>NUCLEOTIDE SEQUENCE [LARGE SCALE GENOMIC DNA]</scope>
    <source>
        <strain evidence="10 11">FIM1</strain>
    </source>
</reference>
<feature type="region of interest" description="Disordered" evidence="8">
    <location>
        <begin position="201"/>
        <end position="229"/>
    </location>
</feature>
<evidence type="ECO:0000256" key="3">
    <source>
        <dbReference type="ARBA" id="ARBA00022833"/>
    </source>
</evidence>
<evidence type="ECO:0000313" key="10">
    <source>
        <dbReference type="EMBL" id="QGN16135.1"/>
    </source>
</evidence>
<dbReference type="PANTHER" id="PTHR28088">
    <property type="entry name" value="TRANSCRIPTIONAL ACTIVATOR HAA1-RELATED"/>
    <property type="match status" value="1"/>
</dbReference>
<feature type="region of interest" description="Disordered" evidence="8">
    <location>
        <begin position="55"/>
        <end position="88"/>
    </location>
</feature>
<dbReference type="PRINTS" id="PR00617">
    <property type="entry name" value="COPPERFIST"/>
</dbReference>
<comment type="subcellular location">
    <subcellularLocation>
        <location evidence="1">Nucleus</location>
    </subcellularLocation>
</comment>
<evidence type="ECO:0000259" key="9">
    <source>
        <dbReference type="PROSITE" id="PS50073"/>
    </source>
</evidence>
<evidence type="ECO:0000256" key="2">
    <source>
        <dbReference type="ARBA" id="ARBA00022723"/>
    </source>
</evidence>
<dbReference type="InterPro" id="IPR001083">
    <property type="entry name" value="Cu_fist_DNA-bd_dom"/>
</dbReference>
<evidence type="ECO:0000256" key="7">
    <source>
        <dbReference type="ARBA" id="ARBA00023242"/>
    </source>
</evidence>
<dbReference type="Pfam" id="PF00649">
    <property type="entry name" value="Copper-fist"/>
    <property type="match status" value="1"/>
</dbReference>
<dbReference type="EMBL" id="CP015057">
    <property type="protein sequence ID" value="QGN16135.1"/>
    <property type="molecule type" value="Genomic_DNA"/>
</dbReference>
<dbReference type="InterPro" id="IPR051763">
    <property type="entry name" value="Copper_Homeo_Regul"/>
</dbReference>
<evidence type="ECO:0000256" key="1">
    <source>
        <dbReference type="ARBA" id="ARBA00004123"/>
    </source>
</evidence>
<feature type="compositionally biased region" description="Low complexity" evidence="8">
    <location>
        <begin position="61"/>
        <end position="77"/>
    </location>
</feature>
<organism evidence="10 11">
    <name type="scientific">Kluyveromyces marxianus</name>
    <name type="common">Yeast</name>
    <name type="synonym">Candida kefyr</name>
    <dbReference type="NCBI Taxonomy" id="4911"/>
    <lineage>
        <taxon>Eukaryota</taxon>
        <taxon>Fungi</taxon>
        <taxon>Dikarya</taxon>
        <taxon>Ascomycota</taxon>
        <taxon>Saccharomycotina</taxon>
        <taxon>Saccharomycetes</taxon>
        <taxon>Saccharomycetales</taxon>
        <taxon>Saccharomycetaceae</taxon>
        <taxon>Kluyveromyces</taxon>
    </lineage>
</organism>
<dbReference type="SUPFAM" id="SSF57879">
    <property type="entry name" value="Zinc domain conserved in yeast copper-regulated transcription factors"/>
    <property type="match status" value="1"/>
</dbReference>
<evidence type="ECO:0000256" key="8">
    <source>
        <dbReference type="SAM" id="MobiDB-lite"/>
    </source>
</evidence>
<keyword evidence="4" id="KW-0186">Copper</keyword>
<evidence type="ECO:0000313" key="11">
    <source>
        <dbReference type="Proteomes" id="UP000422736"/>
    </source>
</evidence>
<name>A0ABX6EX73_KLUMA</name>
<gene>
    <name evidence="10" type="primary">MAC1</name>
    <name evidence="10" type="ORF">FIM1_2836</name>
</gene>
<sequence>MIIFNGEKYSCVSCIRGHRSSSCKHSDRMLVKVRTRGRPSPLDVRKVILVDKNSRVDVTDGQSQNQGQNPGQVQGQSESAMEDDTEPLCTGMNKQPVLFLRAIATKKALLVDGNLKILVASESSTPDSEVTRELQMKEDEKKFVSEHEFLLQHSTRPTAAACSSCSGKNKQLLSRGDDEFSAGTVSKRLKVENDNSSMDLSIAADGSTIPSSNSNSNSNSNDNHKSQNPHMFQDSVVQLFTQKGAYLSTTCSCDDNCGCNNCLIHREEEELEKYLHGLQQPLINLGSAHLFTTTNNNKSDHISIQNQDPSETDLLNPINIGANAQGYSEICLCDHNLCECPNCLFHSEEHITLSDILIHGVLHYKWKKKTVIHYKNKAIRSKYWWDFLTSQVPSLSTEGLRSLDLIKWFDNLVLSNIVELPDVNDYGYFSKHIDGAKHINNVTESANPHLKMHNNHNGRGDEDAGTHCMNNSGKNIEKENLSFANDPRAANASTSYMIL</sequence>
<keyword evidence="3" id="KW-0862">Zinc</keyword>
<evidence type="ECO:0000256" key="5">
    <source>
        <dbReference type="ARBA" id="ARBA00023015"/>
    </source>
</evidence>
<proteinExistence type="predicted"/>
<keyword evidence="5" id="KW-0805">Transcription regulation</keyword>
<accession>A0ABX6EX73</accession>
<reference evidence="10 11" key="2">
    <citation type="submission" date="2019-11" db="EMBL/GenBank/DDBJ databases">
        <authorList>
            <person name="Lu H."/>
        </authorList>
    </citation>
    <scope>NUCLEOTIDE SEQUENCE [LARGE SCALE GENOMIC DNA]</scope>
    <source>
        <strain evidence="10 11">FIM1</strain>
    </source>
</reference>
<feature type="domain" description="Copper-fist" evidence="9">
    <location>
        <begin position="1"/>
        <end position="40"/>
    </location>
</feature>
<keyword evidence="11" id="KW-1185">Reference proteome</keyword>
<keyword evidence="2" id="KW-0479">Metal-binding</keyword>
<feature type="compositionally biased region" description="Low complexity" evidence="8">
    <location>
        <begin position="211"/>
        <end position="221"/>
    </location>
</feature>
<dbReference type="SMART" id="SM00412">
    <property type="entry name" value="Cu_FIST"/>
    <property type="match status" value="1"/>
</dbReference>
<dbReference type="PROSITE" id="PS50073">
    <property type="entry name" value="COPPER_FIST_2"/>
    <property type="match status" value="1"/>
</dbReference>
<keyword evidence="7" id="KW-0539">Nucleus</keyword>
<dbReference type="Gene3D" id="3.90.430.10">
    <property type="entry name" value="Copper fist DNA-binding domain"/>
    <property type="match status" value="1"/>
</dbReference>
<protein>
    <submittedName>
        <fullName evidence="10">Metal-binding activator 1</fullName>
    </submittedName>
</protein>